<comment type="subcellular location">
    <subcellularLocation>
        <location evidence="2">Chromosome</location>
        <location evidence="2">Centromere</location>
        <location evidence="2">Kinetochore</location>
    </subcellularLocation>
    <subcellularLocation>
        <location evidence="1">Cytoplasm</location>
    </subcellularLocation>
</comment>
<feature type="domain" description="Centromere/kinetochore protein zw10 C-terminal" evidence="13">
    <location>
        <begin position="446"/>
        <end position="503"/>
    </location>
</feature>
<dbReference type="InterPro" id="IPR048344">
    <property type="entry name" value="Zw10_middle"/>
</dbReference>
<dbReference type="Pfam" id="PF06248">
    <property type="entry name" value="Zw10_N"/>
    <property type="match status" value="1"/>
</dbReference>
<dbReference type="Pfam" id="PF20666">
    <property type="entry name" value="ZW10_C"/>
    <property type="match status" value="1"/>
</dbReference>
<dbReference type="GO" id="GO:0005737">
    <property type="term" value="C:cytoplasm"/>
    <property type="evidence" value="ECO:0007669"/>
    <property type="project" value="UniProtKB-SubCell"/>
</dbReference>
<evidence type="ECO:0000259" key="11">
    <source>
        <dbReference type="Pfam" id="PF06248"/>
    </source>
</evidence>
<evidence type="ECO:0000256" key="10">
    <source>
        <dbReference type="ARBA" id="ARBA00023328"/>
    </source>
</evidence>
<keyword evidence="15" id="KW-1185">Reference proteome</keyword>
<evidence type="ECO:0000259" key="13">
    <source>
        <dbReference type="Pfam" id="PF20666"/>
    </source>
</evidence>
<feature type="domain" description="Centromere/kinetochore protein zw10 middle" evidence="12">
    <location>
        <begin position="173"/>
        <end position="410"/>
    </location>
</feature>
<dbReference type="RefSeq" id="XP_022758983.1">
    <property type="nucleotide sequence ID" value="XM_022903248.1"/>
</dbReference>
<dbReference type="GO" id="GO:0007094">
    <property type="term" value="P:mitotic spindle assembly checkpoint signaling"/>
    <property type="evidence" value="ECO:0007669"/>
    <property type="project" value="TreeGrafter"/>
</dbReference>
<feature type="domain" description="ZW10 C-terminal helical" evidence="14">
    <location>
        <begin position="566"/>
        <end position="722"/>
    </location>
</feature>
<dbReference type="Gene3D" id="1.10.357.150">
    <property type="match status" value="1"/>
</dbReference>
<dbReference type="GO" id="GO:0006888">
    <property type="term" value="P:endoplasmic reticulum to Golgi vesicle-mediated transport"/>
    <property type="evidence" value="ECO:0007669"/>
    <property type="project" value="TreeGrafter"/>
</dbReference>
<reference evidence="16" key="1">
    <citation type="submission" date="2025-08" db="UniProtKB">
        <authorList>
            <consortium name="RefSeq"/>
        </authorList>
    </citation>
    <scope>IDENTIFICATION</scope>
    <source>
        <tissue evidence="16">Fruit stalk</tissue>
    </source>
</reference>
<keyword evidence="4" id="KW-0158">Chromosome</keyword>
<name>A0A6P6A1X0_DURZI</name>
<dbReference type="GO" id="GO:1990423">
    <property type="term" value="C:RZZ complex"/>
    <property type="evidence" value="ECO:0007669"/>
    <property type="project" value="TreeGrafter"/>
</dbReference>
<dbReference type="FunFam" id="1.10.357.150:FF:000002">
    <property type="entry name" value="Centromere/kinetochore protein zw10-like protein"/>
    <property type="match status" value="1"/>
</dbReference>
<evidence type="ECO:0000256" key="1">
    <source>
        <dbReference type="ARBA" id="ARBA00004496"/>
    </source>
</evidence>
<dbReference type="InterPro" id="IPR046362">
    <property type="entry name" value="Zw10/DSL1_C_sf"/>
</dbReference>
<evidence type="ECO:0000256" key="7">
    <source>
        <dbReference type="ARBA" id="ARBA00022776"/>
    </source>
</evidence>
<evidence type="ECO:0000259" key="12">
    <source>
        <dbReference type="Pfam" id="PF20665"/>
    </source>
</evidence>
<dbReference type="AlphaFoldDB" id="A0A6P6A1X0"/>
<keyword evidence="5" id="KW-0963">Cytoplasm</keyword>
<evidence type="ECO:0000256" key="4">
    <source>
        <dbReference type="ARBA" id="ARBA00022454"/>
    </source>
</evidence>
<dbReference type="PANTHER" id="PTHR12205">
    <property type="entry name" value="CENTROMERE/KINETOCHORE PROTEIN ZW10"/>
    <property type="match status" value="1"/>
</dbReference>
<keyword evidence="8" id="KW-0995">Kinetochore</keyword>
<evidence type="ECO:0000313" key="15">
    <source>
        <dbReference type="Proteomes" id="UP000515121"/>
    </source>
</evidence>
<feature type="domain" description="Centromere/kinetochore protein zw10 N-terminal" evidence="11">
    <location>
        <begin position="38"/>
        <end position="131"/>
    </location>
</feature>
<dbReference type="Proteomes" id="UP000515121">
    <property type="component" value="Unplaced"/>
</dbReference>
<evidence type="ECO:0000256" key="3">
    <source>
        <dbReference type="ARBA" id="ARBA00006245"/>
    </source>
</evidence>
<dbReference type="InterPro" id="IPR055148">
    <property type="entry name" value="ZW10_C_2"/>
</dbReference>
<accession>A0A6P6A1X0</accession>
<evidence type="ECO:0000256" key="8">
    <source>
        <dbReference type="ARBA" id="ARBA00022838"/>
    </source>
</evidence>
<evidence type="ECO:0000256" key="6">
    <source>
        <dbReference type="ARBA" id="ARBA00022618"/>
    </source>
</evidence>
<keyword evidence="6" id="KW-0132">Cell division</keyword>
<comment type="similarity">
    <text evidence="3">Belongs to the ZW10 family.</text>
</comment>
<evidence type="ECO:0000256" key="5">
    <source>
        <dbReference type="ARBA" id="ARBA00022490"/>
    </source>
</evidence>
<evidence type="ECO:0000256" key="2">
    <source>
        <dbReference type="ARBA" id="ARBA00004629"/>
    </source>
</evidence>
<dbReference type="Pfam" id="PF20665">
    <property type="entry name" value="Zw10_middle"/>
    <property type="match status" value="1"/>
</dbReference>
<dbReference type="InterPro" id="IPR009361">
    <property type="entry name" value="Zw10_N"/>
</dbReference>
<dbReference type="InterPro" id="IPR048343">
    <property type="entry name" value="ZW10_C"/>
</dbReference>
<gene>
    <name evidence="16" type="primary">LOC111305585</name>
</gene>
<dbReference type="GO" id="GO:0005634">
    <property type="term" value="C:nucleus"/>
    <property type="evidence" value="ECO:0007669"/>
    <property type="project" value="InterPro"/>
</dbReference>
<protein>
    <submittedName>
        <fullName evidence="16">Centromere/kinetochore protein zw10 homolog isoform X4</fullName>
    </submittedName>
</protein>
<keyword evidence="10" id="KW-0137">Centromere</keyword>
<evidence type="ECO:0000313" key="16">
    <source>
        <dbReference type="RefSeq" id="XP_022758983.1"/>
    </source>
</evidence>
<keyword evidence="9" id="KW-0131">Cell cycle</keyword>
<dbReference type="PANTHER" id="PTHR12205:SF0">
    <property type="entry name" value="CENTROMERE_KINETOCHORE PROTEIN ZW10 HOMOLOG"/>
    <property type="match status" value="1"/>
</dbReference>
<evidence type="ECO:0000259" key="14">
    <source>
        <dbReference type="Pfam" id="PF22766"/>
    </source>
</evidence>
<keyword evidence="7" id="KW-0498">Mitosis</keyword>
<dbReference type="GO" id="GO:0051301">
    <property type="term" value="P:cell division"/>
    <property type="evidence" value="ECO:0007669"/>
    <property type="project" value="UniProtKB-KW"/>
</dbReference>
<evidence type="ECO:0000256" key="9">
    <source>
        <dbReference type="ARBA" id="ARBA00023306"/>
    </source>
</evidence>
<proteinExistence type="inferred from homology"/>
<organism evidence="15 16">
    <name type="scientific">Durio zibethinus</name>
    <name type="common">Durian</name>
    <dbReference type="NCBI Taxonomy" id="66656"/>
    <lineage>
        <taxon>Eukaryota</taxon>
        <taxon>Viridiplantae</taxon>
        <taxon>Streptophyta</taxon>
        <taxon>Embryophyta</taxon>
        <taxon>Tracheophyta</taxon>
        <taxon>Spermatophyta</taxon>
        <taxon>Magnoliopsida</taxon>
        <taxon>eudicotyledons</taxon>
        <taxon>Gunneridae</taxon>
        <taxon>Pentapetalae</taxon>
        <taxon>rosids</taxon>
        <taxon>malvids</taxon>
        <taxon>Malvales</taxon>
        <taxon>Malvaceae</taxon>
        <taxon>Helicteroideae</taxon>
        <taxon>Durio</taxon>
    </lineage>
</organism>
<dbReference type="Pfam" id="PF22766">
    <property type="entry name" value="ZW10_C2"/>
    <property type="match status" value="1"/>
</dbReference>
<dbReference type="GeneID" id="111305585"/>
<sequence>MDPLLDRINVRDLLSGHDLSDPSTPLSAPDLRLLINRLESHSLHIKSKVRSYLLSHHNDFASLFSQCNDIVLKTNEISDNLSNILSLVSDPPIGGEIRKLVDEIGRKTKEAREKREILGLLRVIVGICERLEGARLALRNGRFGFAAAEVKELKEALRIGDEEEGEPIVYGLLRKQWADLFDEMQELLAKFMDYAVQFEQDSRTIRVKYRLCVDEMDGIELHTILEAMDVAGVLDYSLAKAADLIIKHVITEAVNYQSPVIFVEDVSQGSEGITEAVLKILPSQDLKIVDVDGDAIYARVIQVIRFIFKHICFENGSWIHSFGRLTWPRISDLIISNFLSKVVPEDASKLADFQKIIKCTSEFEIALKEMMFISVSDNKDEKLSNFAENVEVHFAFRKKTEILGKARNLLLQCDFSVPKEFTSKGPLLKNDGMAINSSKQVVDLLFSSERCVVSKAASQLMELVHQTLQDVCLSSTRVALEFYHAARDAILLYEAIIPVKYRTDFPDSIKEYAVFADMAPRFHLMAEEILHRQIQIVVYNLREAIDGADGFQNTHQMQQYESAKFSIDQVVFVLEKVHIIWEPLLLPSTYKRSMCMVLESVFARITKDILLLDDLAAEETLQLQRLIHLMMDNLSSLLKSLIVVNSKGKSEEDSRRPVDDLIPSLRKIRKLAELLDMPLKSITSAWESGELLSCGFTIVELKDFIRAIFADSALRKECLWRIENVGL</sequence>